<accession>A0A918X5I7</accession>
<dbReference type="Proteomes" id="UP000638353">
    <property type="component" value="Unassembled WGS sequence"/>
</dbReference>
<evidence type="ECO:0000313" key="1">
    <source>
        <dbReference type="EMBL" id="GHD13795.1"/>
    </source>
</evidence>
<protein>
    <submittedName>
        <fullName evidence="1">Uncharacterized protein</fullName>
    </submittedName>
</protein>
<dbReference type="AlphaFoldDB" id="A0A918X5I7"/>
<reference evidence="1" key="1">
    <citation type="journal article" date="2014" name="Int. J. Syst. Evol. Microbiol.">
        <title>Complete genome sequence of Corynebacterium casei LMG S-19264T (=DSM 44701T), isolated from a smear-ripened cheese.</title>
        <authorList>
            <consortium name="US DOE Joint Genome Institute (JGI-PGF)"/>
            <person name="Walter F."/>
            <person name="Albersmeier A."/>
            <person name="Kalinowski J."/>
            <person name="Ruckert C."/>
        </authorList>
    </citation>
    <scope>NUCLEOTIDE SEQUENCE</scope>
    <source>
        <strain evidence="1">JCM 4637</strain>
    </source>
</reference>
<gene>
    <name evidence="1" type="ORF">GCM10010334_72400</name>
</gene>
<sequence>MADKQVLHTVSCNEITAALAPMRAGSPVPDGALGRFAHDGDTSGWSTQVRVLDQVETEAWLRERTGPRGGLRYRLCRRCAPLL</sequence>
<name>A0A918X5I7_9ACTN</name>
<proteinExistence type="predicted"/>
<organism evidence="1 2">
    <name type="scientific">Streptomyces finlayi</name>
    <dbReference type="NCBI Taxonomy" id="67296"/>
    <lineage>
        <taxon>Bacteria</taxon>
        <taxon>Bacillati</taxon>
        <taxon>Actinomycetota</taxon>
        <taxon>Actinomycetes</taxon>
        <taxon>Kitasatosporales</taxon>
        <taxon>Streptomycetaceae</taxon>
        <taxon>Streptomyces</taxon>
    </lineage>
</organism>
<evidence type="ECO:0000313" key="2">
    <source>
        <dbReference type="Proteomes" id="UP000638353"/>
    </source>
</evidence>
<comment type="caution">
    <text evidence="1">The sequence shown here is derived from an EMBL/GenBank/DDBJ whole genome shotgun (WGS) entry which is preliminary data.</text>
</comment>
<dbReference type="EMBL" id="BMVC01000020">
    <property type="protein sequence ID" value="GHD13795.1"/>
    <property type="molecule type" value="Genomic_DNA"/>
</dbReference>
<reference evidence="1" key="2">
    <citation type="submission" date="2020-09" db="EMBL/GenBank/DDBJ databases">
        <authorList>
            <person name="Sun Q."/>
            <person name="Ohkuma M."/>
        </authorList>
    </citation>
    <scope>NUCLEOTIDE SEQUENCE</scope>
    <source>
        <strain evidence="1">JCM 4637</strain>
    </source>
</reference>